<dbReference type="Proteomes" id="UP000095472">
    <property type="component" value="Chromosome"/>
</dbReference>
<evidence type="ECO:0000313" key="2">
    <source>
        <dbReference type="Proteomes" id="UP000095472"/>
    </source>
</evidence>
<organism evidence="1 2">
    <name type="scientific">Desertifilum tharense IPPAS B-1220</name>
    <dbReference type="NCBI Taxonomy" id="1781255"/>
    <lineage>
        <taxon>Bacteria</taxon>
        <taxon>Bacillati</taxon>
        <taxon>Cyanobacteriota</taxon>
        <taxon>Cyanophyceae</taxon>
        <taxon>Desertifilales</taxon>
        <taxon>Desertifilaceae</taxon>
        <taxon>Desertifilum</taxon>
    </lineage>
</organism>
<keyword evidence="2" id="KW-1185">Reference proteome</keyword>
<accession>A0ACD5GW17</accession>
<dbReference type="EMBL" id="CP182909">
    <property type="protein sequence ID" value="XPM64654.1"/>
    <property type="molecule type" value="Genomic_DNA"/>
</dbReference>
<evidence type="ECO:0000313" key="1">
    <source>
        <dbReference type="EMBL" id="XPM64654.1"/>
    </source>
</evidence>
<proteinExistence type="predicted"/>
<reference evidence="1 2" key="1">
    <citation type="journal article" date="2016" name="Genome Announc.">
        <title>Draft Genome Sequence of the Thermotolerant Cyanobacterium Desertifilum sp. IPPAS B-1220.</title>
        <authorList>
            <person name="Mironov K.S."/>
            <person name="Sinetova M.A."/>
            <person name="Bolatkhan K."/>
            <person name="Zayadan B.K."/>
            <person name="Ustinova V.V."/>
            <person name="Kupriyanova E.V."/>
            <person name="Skrypnik A.N."/>
            <person name="Gogoleva N.E."/>
            <person name="Gogolev Y.V."/>
            <person name="Los D.A."/>
        </authorList>
    </citation>
    <scope>NUCLEOTIDE SEQUENCE [LARGE SCALE GENOMIC DNA]</scope>
    <source>
        <strain evidence="1 2">IPPAS B-1220</strain>
    </source>
</reference>
<sequence length="158" mass="16700">MKNRGSSWIFWYENVPADAIAQRYDVNPNNLTLGLVTARGQVVGSLDNLQAVVSSNIAGGTILAGAQITDGEIQGEIQAQGIRLAQLSPQVPPLLQAPFTGNVQLASPLADLSLNRTQALGQGQLNIAGGTFKSQATSAPDNGKRWCKPMGCNWVNSQ</sequence>
<gene>
    <name evidence="1" type="ORF">BH720_001155</name>
</gene>
<protein>
    <submittedName>
        <fullName evidence="1">Uncharacterized protein</fullName>
    </submittedName>
</protein>
<name>A0ACD5GW17_9CYAN</name>